<feature type="transmembrane region" description="Helical" evidence="10">
    <location>
        <begin position="138"/>
        <end position="157"/>
    </location>
</feature>
<comment type="subcellular location">
    <subcellularLocation>
        <location evidence="1">Membrane</location>
        <topology evidence="1">Multi-pass membrane protein</topology>
    </subcellularLocation>
</comment>
<feature type="transmembrane region" description="Helical" evidence="10">
    <location>
        <begin position="203"/>
        <end position="228"/>
    </location>
</feature>
<evidence type="ECO:0000256" key="9">
    <source>
        <dbReference type="ARBA" id="ARBA00023201"/>
    </source>
</evidence>
<geneLocation type="plasmid" evidence="13">
    <name>Tros</name>
</geneLocation>
<keyword evidence="13" id="KW-1185">Reference proteome</keyword>
<feature type="transmembrane region" description="Helical" evidence="10">
    <location>
        <begin position="73"/>
        <end position="94"/>
    </location>
</feature>
<keyword evidence="12" id="KW-0614">Plasmid</keyword>
<keyword evidence="2" id="KW-0813">Transport</keyword>
<proteinExistence type="predicted"/>
<dbReference type="Gene3D" id="1.20.1530.20">
    <property type="match status" value="1"/>
</dbReference>
<feature type="transmembrane region" description="Helical" evidence="10">
    <location>
        <begin position="33"/>
        <end position="53"/>
    </location>
</feature>
<dbReference type="GO" id="GO:0015297">
    <property type="term" value="F:antiporter activity"/>
    <property type="evidence" value="ECO:0007669"/>
    <property type="project" value="UniProtKB-KW"/>
</dbReference>
<dbReference type="GO" id="GO:0016020">
    <property type="term" value="C:membrane"/>
    <property type="evidence" value="ECO:0007669"/>
    <property type="project" value="UniProtKB-SubCell"/>
</dbReference>
<feature type="transmembrane region" description="Helical" evidence="10">
    <location>
        <begin position="378"/>
        <end position="401"/>
    </location>
</feature>
<sequence length="424" mass="44239">MTAIVEVLSELLIIFLAAKFAGELFLRMRQPAVIGELLAGILIGPFALGLIGVPGHEILELFHEDREAAREGLALALESIAELGVVVLLFFVGLETRLSDLLRVGIRSLAVAVLGVLGPFAGGTVLMLALGYPSIESIFIGTVLVATSVGITARVLRDVGALDSREARIILGAAVFDDIFGLLMLTVVSGIAVSGELELGRVLWVSVLALGFTALVGGLGALVVRRLFPPLVDRLQLEHAPLVVALALMLALAAIAATIGLAPIVGAFLAGMALAEVAERYHLHEQALPIYTFLVPFFFVVTGARVDPRLFLQGETLGLALAVTGVAVLTKALGAALGTIGFPLRSMAVVGFGMVPRGEVGLIVASIGLSLGVVERPLFSVAVVMSMLTTLLTPPLLVWLLRPLIAARRAELATTTGHVEGATS</sequence>
<feature type="transmembrane region" description="Helical" evidence="10">
    <location>
        <begin position="169"/>
        <end position="191"/>
    </location>
</feature>
<keyword evidence="9" id="KW-0739">Sodium transport</keyword>
<dbReference type="EMBL" id="CP001276">
    <property type="protein sequence ID" value="ACM06725.1"/>
    <property type="molecule type" value="Genomic_DNA"/>
</dbReference>
<evidence type="ECO:0000256" key="7">
    <source>
        <dbReference type="ARBA" id="ARBA00023065"/>
    </source>
</evidence>
<keyword evidence="8 10" id="KW-0472">Membrane</keyword>
<evidence type="ECO:0000256" key="3">
    <source>
        <dbReference type="ARBA" id="ARBA00022449"/>
    </source>
</evidence>
<accession>B9L3X1</accession>
<feature type="transmembrane region" description="Helical" evidence="10">
    <location>
        <begin position="106"/>
        <end position="132"/>
    </location>
</feature>
<evidence type="ECO:0000259" key="11">
    <source>
        <dbReference type="Pfam" id="PF00999"/>
    </source>
</evidence>
<dbReference type="OrthoDB" id="9793589at2"/>
<dbReference type="AlphaFoldDB" id="B9L3X1"/>
<dbReference type="HOGENOM" id="CLU_005126_7_1_0"/>
<feature type="transmembrane region" description="Helical" evidence="10">
    <location>
        <begin position="318"/>
        <end position="344"/>
    </location>
</feature>
<evidence type="ECO:0000256" key="2">
    <source>
        <dbReference type="ARBA" id="ARBA00022448"/>
    </source>
</evidence>
<dbReference type="RefSeq" id="WP_012642712.1">
    <property type="nucleotide sequence ID" value="NC_011961.1"/>
</dbReference>
<gene>
    <name evidence="12" type="ordered locus">trd_A0485</name>
</gene>
<feature type="transmembrane region" description="Helical" evidence="10">
    <location>
        <begin position="240"/>
        <end position="268"/>
    </location>
</feature>
<dbReference type="Pfam" id="PF00999">
    <property type="entry name" value="Na_H_Exchanger"/>
    <property type="match status" value="1"/>
</dbReference>
<evidence type="ECO:0000256" key="8">
    <source>
        <dbReference type="ARBA" id="ARBA00023136"/>
    </source>
</evidence>
<evidence type="ECO:0000256" key="10">
    <source>
        <dbReference type="SAM" id="Phobius"/>
    </source>
</evidence>
<name>B9L3X1_THERP</name>
<feature type="transmembrane region" description="Helical" evidence="10">
    <location>
        <begin position="6"/>
        <end position="26"/>
    </location>
</feature>
<keyword evidence="4 10" id="KW-0812">Transmembrane</keyword>
<evidence type="ECO:0000256" key="5">
    <source>
        <dbReference type="ARBA" id="ARBA00022989"/>
    </source>
</evidence>
<dbReference type="PANTHER" id="PTHR43562:SF3">
    <property type="entry name" value="SODIUM ION_PROTON EXCHANGER (EUROFUNG)"/>
    <property type="match status" value="1"/>
</dbReference>
<keyword evidence="7" id="KW-0406">Ion transport</keyword>
<organism evidence="12 13">
    <name type="scientific">Thermomicrobium roseum (strain ATCC 27502 / DSM 5159 / P-2)</name>
    <dbReference type="NCBI Taxonomy" id="309801"/>
    <lineage>
        <taxon>Bacteria</taxon>
        <taxon>Pseudomonadati</taxon>
        <taxon>Thermomicrobiota</taxon>
        <taxon>Thermomicrobia</taxon>
        <taxon>Thermomicrobiales</taxon>
        <taxon>Thermomicrobiaceae</taxon>
        <taxon>Thermomicrobium</taxon>
    </lineage>
</organism>
<dbReference type="KEGG" id="tro:trd_A0485"/>
<evidence type="ECO:0000313" key="12">
    <source>
        <dbReference type="EMBL" id="ACM06725.1"/>
    </source>
</evidence>
<dbReference type="GO" id="GO:0006814">
    <property type="term" value="P:sodium ion transport"/>
    <property type="evidence" value="ECO:0007669"/>
    <property type="project" value="UniProtKB-KW"/>
</dbReference>
<dbReference type="eggNOG" id="COG0475">
    <property type="taxonomic scope" value="Bacteria"/>
</dbReference>
<protein>
    <submittedName>
        <fullName evidence="12">Sodium/hydrogen exchanger</fullName>
    </submittedName>
</protein>
<keyword evidence="5 10" id="KW-1133">Transmembrane helix</keyword>
<dbReference type="GO" id="GO:1902600">
    <property type="term" value="P:proton transmembrane transport"/>
    <property type="evidence" value="ECO:0007669"/>
    <property type="project" value="InterPro"/>
</dbReference>
<dbReference type="Proteomes" id="UP000000447">
    <property type="component" value="Plasmid unnamed"/>
</dbReference>
<evidence type="ECO:0000313" key="13">
    <source>
        <dbReference type="Proteomes" id="UP000000447"/>
    </source>
</evidence>
<keyword evidence="6" id="KW-0915">Sodium</keyword>
<evidence type="ECO:0000256" key="4">
    <source>
        <dbReference type="ARBA" id="ARBA00022692"/>
    </source>
</evidence>
<reference evidence="12 13" key="1">
    <citation type="journal article" date="2009" name="PLoS ONE">
        <title>Complete genome sequence of the aerobic CO-oxidizing thermophile Thermomicrobium roseum.</title>
        <authorList>
            <person name="Wu D."/>
            <person name="Raymond J."/>
            <person name="Wu M."/>
            <person name="Chatterji S."/>
            <person name="Ren Q."/>
            <person name="Graham J.E."/>
            <person name="Bryant D.A."/>
            <person name="Robb F."/>
            <person name="Colman A."/>
            <person name="Tallon L.J."/>
            <person name="Badger J.H."/>
            <person name="Madupu R."/>
            <person name="Ward N.L."/>
            <person name="Eisen J.A."/>
        </authorList>
    </citation>
    <scope>NUCLEOTIDE SEQUENCE [LARGE SCALE GENOMIC DNA]</scope>
    <source>
        <strain evidence="13">ATCC 27502 / DSM 5159 / P-2</strain>
        <plasmid evidence="12">unnamed</plasmid>
    </source>
</reference>
<dbReference type="InterPro" id="IPR038770">
    <property type="entry name" value="Na+/solute_symporter_sf"/>
</dbReference>
<feature type="transmembrane region" description="Helical" evidence="10">
    <location>
        <begin position="288"/>
        <end position="306"/>
    </location>
</feature>
<dbReference type="PANTHER" id="PTHR43562">
    <property type="entry name" value="NAPA-TYPE SODIUM/HYDROGEN ANTIPORTER"/>
    <property type="match status" value="1"/>
</dbReference>
<keyword evidence="3" id="KW-0050">Antiport</keyword>
<dbReference type="InterPro" id="IPR006153">
    <property type="entry name" value="Cation/H_exchanger_TM"/>
</dbReference>
<evidence type="ECO:0000256" key="1">
    <source>
        <dbReference type="ARBA" id="ARBA00004141"/>
    </source>
</evidence>
<evidence type="ECO:0000256" key="6">
    <source>
        <dbReference type="ARBA" id="ARBA00023053"/>
    </source>
</evidence>
<feature type="domain" description="Cation/H+ exchanger transmembrane" evidence="11">
    <location>
        <begin position="20"/>
        <end position="401"/>
    </location>
</feature>